<accession>A0ABS4ETH2</accession>
<evidence type="ECO:0000256" key="1">
    <source>
        <dbReference type="SAM" id="Phobius"/>
    </source>
</evidence>
<name>A0ABS4ETH2_9HYPH</name>
<protein>
    <submittedName>
        <fullName evidence="2">NADH:ubiquinone oxidoreductase subunit K</fullName>
    </submittedName>
</protein>
<gene>
    <name evidence="2" type="ORF">J2Z75_004770</name>
</gene>
<keyword evidence="1" id="KW-1133">Transmembrane helix</keyword>
<sequence>MGPLATMLSALVVTDVGVTVSRYKRNGALWLVASLFFLTAYIFALVAGAIYLSAVYTPVQAMIILAVVSLVIGVVVIGIMYALNARDQRIAAEKRRRSQAQTTFAIATALTLFRRQPLLAAGLAVGVGTVLGLMRKSGDSNRS</sequence>
<feature type="transmembrane region" description="Helical" evidence="1">
    <location>
        <begin position="59"/>
        <end position="83"/>
    </location>
</feature>
<keyword evidence="1" id="KW-0472">Membrane</keyword>
<dbReference type="RefSeq" id="WP_209855304.1">
    <property type="nucleotide sequence ID" value="NZ_JAGGJV010000009.1"/>
</dbReference>
<dbReference type="EMBL" id="JAGGJV010000009">
    <property type="protein sequence ID" value="MBP1861242.1"/>
    <property type="molecule type" value="Genomic_DNA"/>
</dbReference>
<organism evidence="2 3">
    <name type="scientific">Rhizobium herbae</name>
    <dbReference type="NCBI Taxonomy" id="508661"/>
    <lineage>
        <taxon>Bacteria</taxon>
        <taxon>Pseudomonadati</taxon>
        <taxon>Pseudomonadota</taxon>
        <taxon>Alphaproteobacteria</taxon>
        <taxon>Hyphomicrobiales</taxon>
        <taxon>Rhizobiaceae</taxon>
        <taxon>Rhizobium/Agrobacterium group</taxon>
        <taxon>Rhizobium</taxon>
    </lineage>
</organism>
<evidence type="ECO:0000313" key="2">
    <source>
        <dbReference type="EMBL" id="MBP1861242.1"/>
    </source>
</evidence>
<comment type="caution">
    <text evidence="2">The sequence shown here is derived from an EMBL/GenBank/DDBJ whole genome shotgun (WGS) entry which is preliminary data.</text>
</comment>
<feature type="transmembrane region" description="Helical" evidence="1">
    <location>
        <begin position="104"/>
        <end position="134"/>
    </location>
</feature>
<evidence type="ECO:0000313" key="3">
    <source>
        <dbReference type="Proteomes" id="UP000823786"/>
    </source>
</evidence>
<reference evidence="2 3" key="1">
    <citation type="submission" date="2021-03" db="EMBL/GenBank/DDBJ databases">
        <title>Genomic Encyclopedia of Type Strains, Phase IV (KMG-IV): sequencing the most valuable type-strain genomes for metagenomic binning, comparative biology and taxonomic classification.</title>
        <authorList>
            <person name="Goeker M."/>
        </authorList>
    </citation>
    <scope>NUCLEOTIDE SEQUENCE [LARGE SCALE GENOMIC DNA]</scope>
    <source>
        <strain evidence="2 3">DSM 26427</strain>
    </source>
</reference>
<keyword evidence="3" id="KW-1185">Reference proteome</keyword>
<proteinExistence type="predicted"/>
<dbReference type="Proteomes" id="UP000823786">
    <property type="component" value="Unassembled WGS sequence"/>
</dbReference>
<keyword evidence="1" id="KW-0812">Transmembrane</keyword>
<feature type="transmembrane region" description="Helical" evidence="1">
    <location>
        <begin position="28"/>
        <end position="53"/>
    </location>
</feature>